<evidence type="ECO:0000313" key="3">
    <source>
        <dbReference type="EMBL" id="TWF86202.1"/>
    </source>
</evidence>
<feature type="region of interest" description="Disordered" evidence="1">
    <location>
        <begin position="192"/>
        <end position="238"/>
    </location>
</feature>
<dbReference type="AlphaFoldDB" id="A0A561TGI2"/>
<organism evidence="3 4">
    <name type="scientific">Streptomyces capillispiralis</name>
    <dbReference type="NCBI Taxonomy" id="68182"/>
    <lineage>
        <taxon>Bacteria</taxon>
        <taxon>Bacillati</taxon>
        <taxon>Actinomycetota</taxon>
        <taxon>Actinomycetes</taxon>
        <taxon>Kitasatosporales</taxon>
        <taxon>Streptomycetaceae</taxon>
        <taxon>Streptomyces</taxon>
    </lineage>
</organism>
<evidence type="ECO:0000256" key="2">
    <source>
        <dbReference type="SAM" id="Phobius"/>
    </source>
</evidence>
<feature type="transmembrane region" description="Helical" evidence="2">
    <location>
        <begin position="129"/>
        <end position="153"/>
    </location>
</feature>
<protein>
    <submittedName>
        <fullName evidence="3">Uncharacterized protein</fullName>
    </submittedName>
</protein>
<dbReference type="Proteomes" id="UP000316603">
    <property type="component" value="Unassembled WGS sequence"/>
</dbReference>
<gene>
    <name evidence="3" type="ORF">FHX78_113166</name>
</gene>
<keyword evidence="2" id="KW-0472">Membrane</keyword>
<dbReference type="RefSeq" id="WP_189908561.1">
    <property type="nucleotide sequence ID" value="NZ_BNCE01000003.1"/>
</dbReference>
<proteinExistence type="predicted"/>
<reference evidence="3 4" key="1">
    <citation type="submission" date="2019-06" db="EMBL/GenBank/DDBJ databases">
        <title>Sequencing the genomes of 1000 actinobacteria strains.</title>
        <authorList>
            <person name="Klenk H.-P."/>
        </authorList>
    </citation>
    <scope>NUCLEOTIDE SEQUENCE [LARGE SCALE GENOMIC DNA]</scope>
    <source>
        <strain evidence="3 4">DSM 41695</strain>
    </source>
</reference>
<evidence type="ECO:0000313" key="4">
    <source>
        <dbReference type="Proteomes" id="UP000316603"/>
    </source>
</evidence>
<dbReference type="EMBL" id="VIWV01000001">
    <property type="protein sequence ID" value="TWF86202.1"/>
    <property type="molecule type" value="Genomic_DNA"/>
</dbReference>
<keyword evidence="4" id="KW-1185">Reference proteome</keyword>
<keyword evidence="2" id="KW-0812">Transmembrane</keyword>
<keyword evidence="2" id="KW-1133">Transmembrane helix</keyword>
<sequence length="238" mass="24975">MSDPLRLRPEDRGDYEAVLDRALRTPDIRNAVAADPTGRSSARLRLRALADADEVAAAARDAYRQYLAVRASAREDARGDTATAGSVLPAVAVLTPLVAGSSAVVLLPLGHVLRWTGVRGTLPGSLITAGWVLALVAAAGALAALGALLVTALRGSGPAAHTARLERAREAWQRALLTHGMVPHLRRCLAEEPSPLPAPAAPPPQLKDTVPQADRTRRARAHPAGPQSRQDSHLACSD</sequence>
<accession>A0A561TGI2</accession>
<feature type="transmembrane region" description="Helical" evidence="2">
    <location>
        <begin position="87"/>
        <end position="109"/>
    </location>
</feature>
<feature type="compositionally biased region" description="Pro residues" evidence="1">
    <location>
        <begin position="194"/>
        <end position="205"/>
    </location>
</feature>
<name>A0A561TGI2_9ACTN</name>
<evidence type="ECO:0000256" key="1">
    <source>
        <dbReference type="SAM" id="MobiDB-lite"/>
    </source>
</evidence>
<comment type="caution">
    <text evidence="3">The sequence shown here is derived from an EMBL/GenBank/DDBJ whole genome shotgun (WGS) entry which is preliminary data.</text>
</comment>